<dbReference type="RefSeq" id="WP_184044317.1">
    <property type="nucleotide sequence ID" value="NZ_JACIGK010000011.1"/>
</dbReference>
<dbReference type="AlphaFoldDB" id="A0A7W6RCV1"/>
<organism evidence="2 3">
    <name type="scientific">Roseospira visakhapatnamensis</name>
    <dbReference type="NCBI Taxonomy" id="390880"/>
    <lineage>
        <taxon>Bacteria</taxon>
        <taxon>Pseudomonadati</taxon>
        <taxon>Pseudomonadota</taxon>
        <taxon>Alphaproteobacteria</taxon>
        <taxon>Rhodospirillales</taxon>
        <taxon>Rhodospirillaceae</taxon>
        <taxon>Roseospira</taxon>
    </lineage>
</organism>
<dbReference type="EMBL" id="JACIGK010000011">
    <property type="protein sequence ID" value="MBB4266199.1"/>
    <property type="molecule type" value="Genomic_DNA"/>
</dbReference>
<reference evidence="2 3" key="1">
    <citation type="submission" date="2020-08" db="EMBL/GenBank/DDBJ databases">
        <title>Genome sequencing of Purple Non-Sulfur Bacteria from various extreme environments.</title>
        <authorList>
            <person name="Mayer M."/>
        </authorList>
    </citation>
    <scope>NUCLEOTIDE SEQUENCE [LARGE SCALE GENOMIC DNA]</scope>
    <source>
        <strain evidence="2 3">JA131</strain>
    </source>
</reference>
<protein>
    <submittedName>
        <fullName evidence="2">Uncharacterized protein</fullName>
    </submittedName>
</protein>
<evidence type="ECO:0000313" key="2">
    <source>
        <dbReference type="EMBL" id="MBB4266199.1"/>
    </source>
</evidence>
<keyword evidence="1" id="KW-1133">Transmembrane helix</keyword>
<accession>A0A7W6RCV1</accession>
<proteinExistence type="predicted"/>
<evidence type="ECO:0000313" key="3">
    <source>
        <dbReference type="Proteomes" id="UP000554286"/>
    </source>
</evidence>
<keyword evidence="1" id="KW-0812">Transmembrane</keyword>
<dbReference type="Proteomes" id="UP000554286">
    <property type="component" value="Unassembled WGS sequence"/>
</dbReference>
<gene>
    <name evidence="2" type="ORF">GGD89_001828</name>
</gene>
<comment type="caution">
    <text evidence="2">The sequence shown here is derived from an EMBL/GenBank/DDBJ whole genome shotgun (WGS) entry which is preliminary data.</text>
</comment>
<evidence type="ECO:0000256" key="1">
    <source>
        <dbReference type="SAM" id="Phobius"/>
    </source>
</evidence>
<sequence>MAKSSSSLSPEVREQKETELARLRKMRASLPKEKKAAGQQIDRRVEELEKLLRGPGGGAGGALKLALFGLVAVVGLALGFVGMMTAGQMLQP</sequence>
<keyword evidence="1" id="KW-0472">Membrane</keyword>
<keyword evidence="3" id="KW-1185">Reference proteome</keyword>
<name>A0A7W6RCV1_9PROT</name>
<feature type="transmembrane region" description="Helical" evidence="1">
    <location>
        <begin position="65"/>
        <end position="86"/>
    </location>
</feature>